<sequence>MYTYGEENMMPEHFLLKKAKIYEAKPQLTDMKGYSFQKQSGYWIRINTGLPMMAENNPLKCGSKKEDVETGEDHKGE</sequence>
<protein>
    <submittedName>
        <fullName evidence="2">Uncharacterized protein</fullName>
    </submittedName>
</protein>
<accession>A0A318XHV6</accession>
<keyword evidence="3" id="KW-1185">Reference proteome</keyword>
<dbReference type="EMBL" id="QKMR01000036">
    <property type="protein sequence ID" value="PYG84276.1"/>
    <property type="molecule type" value="Genomic_DNA"/>
</dbReference>
<dbReference type="RefSeq" id="WP_133250212.1">
    <property type="nucleotide sequence ID" value="NZ_QKMR01000036.1"/>
</dbReference>
<evidence type="ECO:0000313" key="2">
    <source>
        <dbReference type="EMBL" id="PYG84276.1"/>
    </source>
</evidence>
<dbReference type="Proteomes" id="UP000248132">
    <property type="component" value="Unassembled WGS sequence"/>
</dbReference>
<evidence type="ECO:0000256" key="1">
    <source>
        <dbReference type="SAM" id="MobiDB-lite"/>
    </source>
</evidence>
<gene>
    <name evidence="2" type="ORF">LY28_03696</name>
</gene>
<dbReference type="AlphaFoldDB" id="A0A318XHV6"/>
<organism evidence="2 3">
    <name type="scientific">Ruminiclostridium sufflavum DSM 19573</name>
    <dbReference type="NCBI Taxonomy" id="1121337"/>
    <lineage>
        <taxon>Bacteria</taxon>
        <taxon>Bacillati</taxon>
        <taxon>Bacillota</taxon>
        <taxon>Clostridia</taxon>
        <taxon>Eubacteriales</taxon>
        <taxon>Oscillospiraceae</taxon>
        <taxon>Ruminiclostridium</taxon>
    </lineage>
</organism>
<proteinExistence type="predicted"/>
<dbReference type="OrthoDB" id="2086268at2"/>
<name>A0A318XHV6_9FIRM</name>
<evidence type="ECO:0000313" key="3">
    <source>
        <dbReference type="Proteomes" id="UP000248132"/>
    </source>
</evidence>
<comment type="caution">
    <text evidence="2">The sequence shown here is derived from an EMBL/GenBank/DDBJ whole genome shotgun (WGS) entry which is preliminary data.</text>
</comment>
<feature type="compositionally biased region" description="Basic and acidic residues" evidence="1">
    <location>
        <begin position="63"/>
        <end position="77"/>
    </location>
</feature>
<reference evidence="2 3" key="1">
    <citation type="submission" date="2018-06" db="EMBL/GenBank/DDBJ databases">
        <title>Genomic Encyclopedia of Type Strains, Phase I: the one thousand microbial genomes (KMG-I) project.</title>
        <authorList>
            <person name="Kyrpides N."/>
        </authorList>
    </citation>
    <scope>NUCLEOTIDE SEQUENCE [LARGE SCALE GENOMIC DNA]</scope>
    <source>
        <strain evidence="2 3">DSM 19573</strain>
    </source>
</reference>
<feature type="region of interest" description="Disordered" evidence="1">
    <location>
        <begin position="55"/>
        <end position="77"/>
    </location>
</feature>